<dbReference type="GO" id="GO:0006355">
    <property type="term" value="P:regulation of DNA-templated transcription"/>
    <property type="evidence" value="ECO:0007669"/>
    <property type="project" value="InterPro"/>
</dbReference>
<dbReference type="Pfam" id="PF00989">
    <property type="entry name" value="PAS"/>
    <property type="match status" value="1"/>
</dbReference>
<dbReference type="CDD" id="cd01949">
    <property type="entry name" value="GGDEF"/>
    <property type="match status" value="1"/>
</dbReference>
<dbReference type="InterPro" id="IPR000014">
    <property type="entry name" value="PAS"/>
</dbReference>
<feature type="domain" description="PAC" evidence="2">
    <location>
        <begin position="341"/>
        <end position="392"/>
    </location>
</feature>
<dbReference type="Pfam" id="PF13487">
    <property type="entry name" value="HD_5"/>
    <property type="match status" value="1"/>
</dbReference>
<dbReference type="EMBL" id="AP023368">
    <property type="protein sequence ID" value="BCJ97251.1"/>
    <property type="molecule type" value="Genomic_DNA"/>
</dbReference>
<gene>
    <name evidence="5" type="ORF">bsdcttw_02920</name>
</gene>
<dbReference type="InterPro" id="IPR000160">
    <property type="entry name" value="GGDEF_dom"/>
</dbReference>
<dbReference type="Pfam" id="PF13426">
    <property type="entry name" value="PAS_9"/>
    <property type="match status" value="1"/>
</dbReference>
<dbReference type="PROSITE" id="PS50112">
    <property type="entry name" value="PAS"/>
    <property type="match status" value="2"/>
</dbReference>
<dbReference type="InterPro" id="IPR013655">
    <property type="entry name" value="PAS_fold_3"/>
</dbReference>
<reference evidence="5 6" key="2">
    <citation type="submission" date="2020-08" db="EMBL/GenBank/DDBJ databases">
        <authorList>
            <person name="Ueki A."/>
            <person name="Tonouchi A."/>
        </authorList>
    </citation>
    <scope>NUCLEOTIDE SEQUENCE [LARGE SCALE GENOMIC DNA]</scope>
    <source>
        <strain evidence="5 6">CTTW</strain>
    </source>
</reference>
<dbReference type="PROSITE" id="PS50113">
    <property type="entry name" value="PAC"/>
    <property type="match status" value="2"/>
</dbReference>
<dbReference type="PANTHER" id="PTHR43155">
    <property type="entry name" value="CYCLIC DI-GMP PHOSPHODIESTERASE PA4108-RELATED"/>
    <property type="match status" value="1"/>
</dbReference>
<evidence type="ECO:0000259" key="1">
    <source>
        <dbReference type="PROSITE" id="PS50112"/>
    </source>
</evidence>
<feature type="domain" description="PAS" evidence="1">
    <location>
        <begin position="260"/>
        <end position="335"/>
    </location>
</feature>
<dbReference type="SMART" id="SM00267">
    <property type="entry name" value="GGDEF"/>
    <property type="match status" value="1"/>
</dbReference>
<dbReference type="SUPFAM" id="SSF55073">
    <property type="entry name" value="Nucleotide cyclase"/>
    <property type="match status" value="1"/>
</dbReference>
<accession>A0A7I8DJ21</accession>
<dbReference type="Gene3D" id="3.30.450.20">
    <property type="entry name" value="PAS domain"/>
    <property type="match status" value="3"/>
</dbReference>
<dbReference type="SUPFAM" id="SSF109604">
    <property type="entry name" value="HD-domain/PDEase-like"/>
    <property type="match status" value="1"/>
</dbReference>
<dbReference type="NCBIfam" id="TIGR00229">
    <property type="entry name" value="sensory_box"/>
    <property type="match status" value="3"/>
</dbReference>
<organism evidence="5 6">
    <name type="scientific">Anaerocolumna chitinilytica</name>
    <dbReference type="NCBI Taxonomy" id="1727145"/>
    <lineage>
        <taxon>Bacteria</taxon>
        <taxon>Bacillati</taxon>
        <taxon>Bacillota</taxon>
        <taxon>Clostridia</taxon>
        <taxon>Lachnospirales</taxon>
        <taxon>Lachnospiraceae</taxon>
        <taxon>Anaerocolumna</taxon>
    </lineage>
</organism>
<dbReference type="SUPFAM" id="SSF55785">
    <property type="entry name" value="PYP-like sensor domain (PAS domain)"/>
    <property type="match status" value="3"/>
</dbReference>
<evidence type="ECO:0000259" key="2">
    <source>
        <dbReference type="PROSITE" id="PS50113"/>
    </source>
</evidence>
<dbReference type="SMART" id="SM00091">
    <property type="entry name" value="PAS"/>
    <property type="match status" value="3"/>
</dbReference>
<dbReference type="InterPro" id="IPR029787">
    <property type="entry name" value="Nucleotide_cyclase"/>
</dbReference>
<dbReference type="CDD" id="cd00077">
    <property type="entry name" value="HDc"/>
    <property type="match status" value="1"/>
</dbReference>
<dbReference type="AlphaFoldDB" id="A0A7I8DJ21"/>
<dbReference type="PROSITE" id="PS50887">
    <property type="entry name" value="GGDEF"/>
    <property type="match status" value="1"/>
</dbReference>
<feature type="domain" description="PAC" evidence="2">
    <location>
        <begin position="209"/>
        <end position="259"/>
    </location>
</feature>
<dbReference type="Gene3D" id="1.10.3210.10">
    <property type="entry name" value="Hypothetical protein af1432"/>
    <property type="match status" value="1"/>
</dbReference>
<reference evidence="5 6" key="1">
    <citation type="submission" date="2020-08" db="EMBL/GenBank/DDBJ databases">
        <title>Draft genome sequencing of an Anaerocolumna strain isolated from anoxic soil subjected to BSD treatment.</title>
        <authorList>
            <person name="Uek A."/>
            <person name="Tonouchi A."/>
        </authorList>
    </citation>
    <scope>NUCLEOTIDE SEQUENCE [LARGE SCALE GENOMIC DNA]</scope>
    <source>
        <strain evidence="5 6">CTTW</strain>
    </source>
</reference>
<dbReference type="CDD" id="cd00130">
    <property type="entry name" value="PAS"/>
    <property type="match status" value="2"/>
</dbReference>
<dbReference type="InterPro" id="IPR043128">
    <property type="entry name" value="Rev_trsase/Diguanyl_cyclase"/>
</dbReference>
<dbReference type="Gene3D" id="3.30.70.270">
    <property type="match status" value="1"/>
</dbReference>
<dbReference type="Proteomes" id="UP000515703">
    <property type="component" value="Chromosome"/>
</dbReference>
<feature type="domain" description="HD-GYP" evidence="4">
    <location>
        <begin position="542"/>
        <end position="736"/>
    </location>
</feature>
<dbReference type="InterPro" id="IPR035965">
    <property type="entry name" value="PAS-like_dom_sf"/>
</dbReference>
<dbReference type="Pfam" id="PF08447">
    <property type="entry name" value="PAS_3"/>
    <property type="match status" value="1"/>
</dbReference>
<dbReference type="InterPro" id="IPR000700">
    <property type="entry name" value="PAS-assoc_C"/>
</dbReference>
<sequence length="736" mass="85058">MEEAFYKQILLNSPRAFAYHKILLDEEGRPIDYVFLEVNRAFEEMTGLKAEQIIGKKITEVIPGIKEEEFDFIKAYAETALHGKTAEYEQYSAALGRWYHIQVYSPRLYYFAINFLDVSRERQQVEESEKLFNRIQENELQFHRMIDNLPISLYINGIDGEIFYVNNAGKELFETGEIVREGSSTLAFWANTEDRRRFVDELIEQGMVKGFETNLQTQKGRTFWAMVSGIFIQYQNQLCILATQQDITQRKLMESALRASEEKYRLITEFTSDMIWIFNYSRYKFTYISPAVVQILGYQPEEALEIPLENLLPEEFLQRVEQRAAEHVREFLENPEKSQFYIIEMQSNHKNGRLIWMETSAGYRYNAEQEIEILGVSRNIEERRNVEQKVLYLSYHDQLTGLYNRRFYDEELLRLDAARNLPVTLVLADVNGLKLTNDAFGHLAGDQLLIQVSQILSSECHGEDMVARIGGDEFVLLLPGMEEKEAEGLIANIKKTLAARSSESSVLSVSFGCATKTADTQRMENIFVEAENAMYRHKLNESSSMRNETLKIITQVFYRKSKEEEAHNKRVGGLCGEIAKAMGMSEESVNEIITAGSLHDIGKIGMEEKLFNKQNPLTEAEWVEYKRHPEIGYQILKSSNEFTQIALYVLCHHERMDGKGYPRGIKGSDIPLQARILSLADAYDRMLYPREYQEPMEEEAVIKEIAANAGSQFDEAVARIFIEKVLKRNWTDYTGA</sequence>
<dbReference type="SMART" id="SM00471">
    <property type="entry name" value="HDc"/>
    <property type="match status" value="1"/>
</dbReference>
<dbReference type="PROSITE" id="PS51832">
    <property type="entry name" value="HD_GYP"/>
    <property type="match status" value="1"/>
</dbReference>
<dbReference type="InterPro" id="IPR013767">
    <property type="entry name" value="PAS_fold"/>
</dbReference>
<feature type="domain" description="PAS" evidence="1">
    <location>
        <begin position="22"/>
        <end position="84"/>
    </location>
</feature>
<proteinExistence type="predicted"/>
<keyword evidence="6" id="KW-1185">Reference proteome</keyword>
<evidence type="ECO:0000259" key="3">
    <source>
        <dbReference type="PROSITE" id="PS50887"/>
    </source>
</evidence>
<dbReference type="Pfam" id="PF00990">
    <property type="entry name" value="GGDEF"/>
    <property type="match status" value="1"/>
</dbReference>
<evidence type="ECO:0008006" key="7">
    <source>
        <dbReference type="Google" id="ProtNLM"/>
    </source>
</evidence>
<evidence type="ECO:0000313" key="5">
    <source>
        <dbReference type="EMBL" id="BCJ97251.1"/>
    </source>
</evidence>
<dbReference type="InterPro" id="IPR003607">
    <property type="entry name" value="HD/PDEase_dom"/>
</dbReference>
<protein>
    <recommendedName>
        <fullName evidence="7">Diguanylate cyclase</fullName>
    </recommendedName>
</protein>
<dbReference type="SMART" id="SM00086">
    <property type="entry name" value="PAC"/>
    <property type="match status" value="2"/>
</dbReference>
<dbReference type="NCBIfam" id="TIGR00254">
    <property type="entry name" value="GGDEF"/>
    <property type="match status" value="1"/>
</dbReference>
<dbReference type="InterPro" id="IPR001610">
    <property type="entry name" value="PAC"/>
</dbReference>
<dbReference type="KEGG" id="acht:bsdcttw_02920"/>
<evidence type="ECO:0000259" key="4">
    <source>
        <dbReference type="PROSITE" id="PS51832"/>
    </source>
</evidence>
<name>A0A7I8DJ21_9FIRM</name>
<dbReference type="PANTHER" id="PTHR43155:SF2">
    <property type="entry name" value="CYCLIC DI-GMP PHOSPHODIESTERASE PA4108"/>
    <property type="match status" value="1"/>
</dbReference>
<feature type="domain" description="GGDEF" evidence="3">
    <location>
        <begin position="421"/>
        <end position="554"/>
    </location>
</feature>
<evidence type="ECO:0000313" key="6">
    <source>
        <dbReference type="Proteomes" id="UP000515703"/>
    </source>
</evidence>
<dbReference type="RefSeq" id="WP_207726478.1">
    <property type="nucleotide sequence ID" value="NZ_AP023368.1"/>
</dbReference>
<dbReference type="InterPro" id="IPR037522">
    <property type="entry name" value="HD_GYP_dom"/>
</dbReference>